<dbReference type="Proteomes" id="UP001157502">
    <property type="component" value="Chromosome 8"/>
</dbReference>
<protein>
    <submittedName>
        <fullName evidence="1">Uncharacterized protein</fullName>
    </submittedName>
</protein>
<proteinExistence type="predicted"/>
<accession>A0ACC2GX50</accession>
<name>A0ACC2GX50_DALPE</name>
<dbReference type="EMBL" id="CM055735">
    <property type="protein sequence ID" value="KAJ8008222.1"/>
    <property type="molecule type" value="Genomic_DNA"/>
</dbReference>
<keyword evidence="2" id="KW-1185">Reference proteome</keyword>
<organism evidence="1 2">
    <name type="scientific">Dallia pectoralis</name>
    <name type="common">Alaska blackfish</name>
    <dbReference type="NCBI Taxonomy" id="75939"/>
    <lineage>
        <taxon>Eukaryota</taxon>
        <taxon>Metazoa</taxon>
        <taxon>Chordata</taxon>
        <taxon>Craniata</taxon>
        <taxon>Vertebrata</taxon>
        <taxon>Euteleostomi</taxon>
        <taxon>Actinopterygii</taxon>
        <taxon>Neopterygii</taxon>
        <taxon>Teleostei</taxon>
        <taxon>Protacanthopterygii</taxon>
        <taxon>Esociformes</taxon>
        <taxon>Umbridae</taxon>
        <taxon>Dallia</taxon>
    </lineage>
</organism>
<evidence type="ECO:0000313" key="2">
    <source>
        <dbReference type="Proteomes" id="UP001157502"/>
    </source>
</evidence>
<sequence>MRRVVAPRSQHGTSHPHATFRAIHQSGRNSDVPGDGEARVDGERSVRDGGETRGRGRHEEAHNEQVGLVRNSTIVRERATMTKEQMVTAVKEPERQTQKHQSVVLHQSGTLEKSHLEELRNDTGIWHLHSCPLRGIRELRVDKHEEHSY</sequence>
<reference evidence="1" key="1">
    <citation type="submission" date="2021-05" db="EMBL/GenBank/DDBJ databases">
        <authorList>
            <person name="Pan Q."/>
            <person name="Jouanno E."/>
            <person name="Zahm M."/>
            <person name="Klopp C."/>
            <person name="Cabau C."/>
            <person name="Louis A."/>
            <person name="Berthelot C."/>
            <person name="Parey E."/>
            <person name="Roest Crollius H."/>
            <person name="Montfort J."/>
            <person name="Robinson-Rechavi M."/>
            <person name="Bouchez O."/>
            <person name="Lampietro C."/>
            <person name="Lopez Roques C."/>
            <person name="Donnadieu C."/>
            <person name="Postlethwait J."/>
            <person name="Bobe J."/>
            <person name="Dillon D."/>
            <person name="Chandos A."/>
            <person name="von Hippel F."/>
            <person name="Guiguen Y."/>
        </authorList>
    </citation>
    <scope>NUCLEOTIDE SEQUENCE</scope>
    <source>
        <strain evidence="1">YG-Jan2019</strain>
    </source>
</reference>
<evidence type="ECO:0000313" key="1">
    <source>
        <dbReference type="EMBL" id="KAJ8008222.1"/>
    </source>
</evidence>
<comment type="caution">
    <text evidence="1">The sequence shown here is derived from an EMBL/GenBank/DDBJ whole genome shotgun (WGS) entry which is preliminary data.</text>
</comment>
<gene>
    <name evidence="1" type="ORF">DPEC_G00102560</name>
</gene>